<protein>
    <submittedName>
        <fullName evidence="2">Uncharacterized protein</fullName>
    </submittedName>
</protein>
<comment type="caution">
    <text evidence="2">The sequence shown here is derived from an EMBL/GenBank/DDBJ whole genome shotgun (WGS) entry which is preliminary data.</text>
</comment>
<dbReference type="EMBL" id="JAUHPV010000006">
    <property type="protein sequence ID" value="MDN4473489.1"/>
    <property type="molecule type" value="Genomic_DNA"/>
</dbReference>
<keyword evidence="3" id="KW-1185">Reference proteome</keyword>
<dbReference type="Proteomes" id="UP001172738">
    <property type="component" value="Unassembled WGS sequence"/>
</dbReference>
<proteinExistence type="predicted"/>
<feature type="compositionally biased region" description="Low complexity" evidence="1">
    <location>
        <begin position="138"/>
        <end position="167"/>
    </location>
</feature>
<gene>
    <name evidence="2" type="ORF">QQX04_10845</name>
</gene>
<evidence type="ECO:0000313" key="2">
    <source>
        <dbReference type="EMBL" id="MDN4473489.1"/>
    </source>
</evidence>
<feature type="compositionally biased region" description="Low complexity" evidence="1">
    <location>
        <begin position="183"/>
        <end position="193"/>
    </location>
</feature>
<sequence>MNRVVLMVAVPLTAALGLQLVPSDVEEPPAPRVINGSCGSDLHLDITYPVIVEEPATLYVQITDTAGYTYTIPLIDNDGDPQGFHPTIPADQLPDGGYDVVLSAAGNDVYVGMFDQGEVCGGSGLPTVTPSPLPTVSPEPSGSPSVEPSTLPGRVPGSTPSPDPSGSALPEATVSPDPDTDAGEAGAADAVPGSPSYVG</sequence>
<feature type="region of interest" description="Disordered" evidence="1">
    <location>
        <begin position="123"/>
        <end position="199"/>
    </location>
</feature>
<organism evidence="2 3">
    <name type="scientific">Demequina zhanjiangensis</name>
    <dbReference type="NCBI Taxonomy" id="3051659"/>
    <lineage>
        <taxon>Bacteria</taxon>
        <taxon>Bacillati</taxon>
        <taxon>Actinomycetota</taxon>
        <taxon>Actinomycetes</taxon>
        <taxon>Micrococcales</taxon>
        <taxon>Demequinaceae</taxon>
        <taxon>Demequina</taxon>
    </lineage>
</organism>
<evidence type="ECO:0000313" key="3">
    <source>
        <dbReference type="Proteomes" id="UP001172738"/>
    </source>
</evidence>
<evidence type="ECO:0000256" key="1">
    <source>
        <dbReference type="SAM" id="MobiDB-lite"/>
    </source>
</evidence>
<reference evidence="2" key="1">
    <citation type="submission" date="2023-06" db="EMBL/GenBank/DDBJ databases">
        <title>SYSU T00b26.</title>
        <authorList>
            <person name="Gao L."/>
            <person name="Fang B.-Z."/>
            <person name="Li W.-J."/>
        </authorList>
    </citation>
    <scope>NUCLEOTIDE SEQUENCE</scope>
    <source>
        <strain evidence="2">SYSU T00b26</strain>
    </source>
</reference>
<name>A0ABT8G2W8_9MICO</name>
<accession>A0ABT8G2W8</accession>
<dbReference type="RefSeq" id="WP_301129081.1">
    <property type="nucleotide sequence ID" value="NZ_JAUHPV010000006.1"/>
</dbReference>